<proteinExistence type="predicted"/>
<dbReference type="SUPFAM" id="SSF88874">
    <property type="entry name" value="Receptor-binding domain of short tail fibre protein gp12"/>
    <property type="match status" value="1"/>
</dbReference>
<dbReference type="RefSeq" id="WP_221409472.1">
    <property type="nucleotide sequence ID" value="NZ_QREG01000005.1"/>
</dbReference>
<dbReference type="Proteomes" id="UP000256779">
    <property type="component" value="Unassembled WGS sequence"/>
</dbReference>
<comment type="caution">
    <text evidence="2">The sequence shown here is derived from an EMBL/GenBank/DDBJ whole genome shotgun (WGS) entry which is preliminary data.</text>
</comment>
<dbReference type="Pfam" id="PF07484">
    <property type="entry name" value="Collar"/>
    <property type="match status" value="1"/>
</dbReference>
<gene>
    <name evidence="2" type="ORF">C7460_105173</name>
</gene>
<name>A0A3D9L7T9_MARFU</name>
<dbReference type="EMBL" id="QREG01000005">
    <property type="protein sequence ID" value="REE00547.1"/>
    <property type="molecule type" value="Genomic_DNA"/>
</dbReference>
<dbReference type="Gene3D" id="3.90.1340.10">
    <property type="entry name" value="Phage tail collar domain"/>
    <property type="match status" value="1"/>
</dbReference>
<feature type="domain" description="Phage tail collar" evidence="1">
    <location>
        <begin position="183"/>
        <end position="204"/>
    </location>
</feature>
<evidence type="ECO:0000313" key="3">
    <source>
        <dbReference type="Proteomes" id="UP000256779"/>
    </source>
</evidence>
<protein>
    <submittedName>
        <fullName evidence="2">Tail collar domain</fullName>
    </submittedName>
</protein>
<accession>A0A3D9L7T9</accession>
<organism evidence="2 3">
    <name type="scientific">Marinoscillum furvescens DSM 4134</name>
    <dbReference type="NCBI Taxonomy" id="1122208"/>
    <lineage>
        <taxon>Bacteria</taxon>
        <taxon>Pseudomonadati</taxon>
        <taxon>Bacteroidota</taxon>
        <taxon>Cytophagia</taxon>
        <taxon>Cytophagales</taxon>
        <taxon>Reichenbachiellaceae</taxon>
        <taxon>Marinoscillum</taxon>
    </lineage>
</organism>
<keyword evidence="3" id="KW-1185">Reference proteome</keyword>
<dbReference type="AlphaFoldDB" id="A0A3D9L7T9"/>
<dbReference type="InterPro" id="IPR011083">
    <property type="entry name" value="Phage_tail_collar_dom"/>
</dbReference>
<reference evidence="2 3" key="1">
    <citation type="submission" date="2018-07" db="EMBL/GenBank/DDBJ databases">
        <title>Genomic Encyclopedia of Type Strains, Phase IV (KMG-IV): sequencing the most valuable type-strain genomes for metagenomic binning, comparative biology and taxonomic classification.</title>
        <authorList>
            <person name="Goeker M."/>
        </authorList>
    </citation>
    <scope>NUCLEOTIDE SEQUENCE [LARGE SCALE GENOMIC DNA]</scope>
    <source>
        <strain evidence="2 3">DSM 4134</strain>
    </source>
</reference>
<evidence type="ECO:0000313" key="2">
    <source>
        <dbReference type="EMBL" id="REE00547.1"/>
    </source>
</evidence>
<dbReference type="InterPro" id="IPR037053">
    <property type="entry name" value="Phage_tail_collar_dom_sf"/>
</dbReference>
<sequence length="329" mass="35165">MKLPLFLCSIFTSLLIGPLYSQSDGVGIGTTNVAPHAILEVKSESKGVLLPRVTSLPSITDPANKGLLLYNSIESAFYRWDDNWQRLIHTNSSASVTTLTATGNITTTAGNLSISAGDVQVSSGDINLDQGDLQLNAGNASISGLVTANALSVSSSISTNTIDANGNITTDGQFVGNGTIPKGGIIMWAGTTVPSGWALCDGTNGTVDLSNRFVIGTTTDNIGSGTYRAKLDPSINSDFSHSSSNCDKEPYIYSGTGQHTKTGTTAEDFTINNVKANNIVAAHQKIYPDYELIEFYTHSKNDNSNYYLNNENCRAGIRYYKLAYIMRKD</sequence>
<evidence type="ECO:0000259" key="1">
    <source>
        <dbReference type="Pfam" id="PF07484"/>
    </source>
</evidence>